<gene>
    <name evidence="1" type="ORF">PHMEG_0004876</name>
</gene>
<dbReference type="OrthoDB" id="106596at2759"/>
<comment type="caution">
    <text evidence="1">The sequence shown here is derived from an EMBL/GenBank/DDBJ whole genome shotgun (WGS) entry which is preliminary data.</text>
</comment>
<protein>
    <submittedName>
        <fullName evidence="1">Uncharacterized protein</fullName>
    </submittedName>
</protein>
<reference evidence="2" key="1">
    <citation type="submission" date="2017-03" db="EMBL/GenBank/DDBJ databases">
        <title>Phytopthora megakarya and P. palmivora, two closely related causual agents of cacao black pod achieved similar genome size and gene model numbers by different mechanisms.</title>
        <authorList>
            <person name="Ali S."/>
            <person name="Shao J."/>
            <person name="Larry D.J."/>
            <person name="Kronmiller B."/>
            <person name="Shen D."/>
            <person name="Strem M.D."/>
            <person name="Melnick R.L."/>
            <person name="Guiltinan M.J."/>
            <person name="Tyler B.M."/>
            <person name="Meinhardt L.W."/>
            <person name="Bailey B.A."/>
        </authorList>
    </citation>
    <scope>NUCLEOTIDE SEQUENCE [LARGE SCALE GENOMIC DNA]</scope>
    <source>
        <strain evidence="2">zdho120</strain>
    </source>
</reference>
<evidence type="ECO:0000313" key="1">
    <source>
        <dbReference type="EMBL" id="OWZ20673.1"/>
    </source>
</evidence>
<proteinExistence type="predicted"/>
<dbReference type="AlphaFoldDB" id="A0A225WSQ4"/>
<evidence type="ECO:0000313" key="2">
    <source>
        <dbReference type="Proteomes" id="UP000198211"/>
    </source>
</evidence>
<name>A0A225WSQ4_9STRA</name>
<keyword evidence="2" id="KW-1185">Reference proteome</keyword>
<sequence>MTKLIGRNSSTLPRKLASALFAASLLSPISTDEMTQRHLLLQRIVDIAVLDSPRDKKNQLVITLQLLLKPTTVGPFDSTTTMTHVTTITFHDANQLSRILAFCVNKTTSECSDNCEFCSHLATYISNHCVRDPFVAVVNLGDTVLRKPSLAMHLARLVTFTTKKGVAVPRIAAVSKEKAVAVVQIVPQLSPLGRNEKAKNGMCAAQNDVAAVLYDFFDAFAEKTAPMNTKKMGVQ</sequence>
<accession>A0A225WSQ4</accession>
<dbReference type="Proteomes" id="UP000198211">
    <property type="component" value="Unassembled WGS sequence"/>
</dbReference>
<organism evidence="1 2">
    <name type="scientific">Phytophthora megakarya</name>
    <dbReference type="NCBI Taxonomy" id="4795"/>
    <lineage>
        <taxon>Eukaryota</taxon>
        <taxon>Sar</taxon>
        <taxon>Stramenopiles</taxon>
        <taxon>Oomycota</taxon>
        <taxon>Peronosporomycetes</taxon>
        <taxon>Peronosporales</taxon>
        <taxon>Peronosporaceae</taxon>
        <taxon>Phytophthora</taxon>
    </lineage>
</organism>
<dbReference type="EMBL" id="NBNE01000300">
    <property type="protein sequence ID" value="OWZ20673.1"/>
    <property type="molecule type" value="Genomic_DNA"/>
</dbReference>